<reference evidence="2" key="1">
    <citation type="submission" date="2018-01" db="EMBL/GenBank/DDBJ databases">
        <title>An insight into the sialome of Amazonian anophelines.</title>
        <authorList>
            <person name="Ribeiro J.M."/>
            <person name="Scarpassa V."/>
            <person name="Calvo E."/>
        </authorList>
    </citation>
    <scope>NUCLEOTIDE SEQUENCE</scope>
</reference>
<keyword evidence="1" id="KW-1133">Transmembrane helix</keyword>
<dbReference type="AlphaFoldDB" id="A0A2M4DHU2"/>
<evidence type="ECO:0000256" key="1">
    <source>
        <dbReference type="SAM" id="Phobius"/>
    </source>
</evidence>
<keyword evidence="1" id="KW-0812">Transmembrane</keyword>
<proteinExistence type="predicted"/>
<evidence type="ECO:0000313" key="2">
    <source>
        <dbReference type="EMBL" id="MBW77113.1"/>
    </source>
</evidence>
<name>A0A2M4DHU2_ANODA</name>
<dbReference type="EMBL" id="GGFL01012935">
    <property type="protein sequence ID" value="MBW77113.1"/>
    <property type="molecule type" value="Transcribed_RNA"/>
</dbReference>
<protein>
    <submittedName>
        <fullName evidence="2">Putative secreted protein</fullName>
    </submittedName>
</protein>
<keyword evidence="1" id="KW-0472">Membrane</keyword>
<accession>A0A2M4DHU2</accession>
<feature type="transmembrane region" description="Helical" evidence="1">
    <location>
        <begin position="6"/>
        <end position="25"/>
    </location>
</feature>
<sequence length="102" mass="10890">MPVASEYAGIETILVGMLLVFFFCVQKGNGNQMVDIWEGGNRACVLFDDEGRAGGHVSVTQSAKKCSFPNMVDLQRGGGGGEEGGRLTVWFDGWMAGSRGRA</sequence>
<organism evidence="2">
    <name type="scientific">Anopheles darlingi</name>
    <name type="common">Mosquito</name>
    <dbReference type="NCBI Taxonomy" id="43151"/>
    <lineage>
        <taxon>Eukaryota</taxon>
        <taxon>Metazoa</taxon>
        <taxon>Ecdysozoa</taxon>
        <taxon>Arthropoda</taxon>
        <taxon>Hexapoda</taxon>
        <taxon>Insecta</taxon>
        <taxon>Pterygota</taxon>
        <taxon>Neoptera</taxon>
        <taxon>Endopterygota</taxon>
        <taxon>Diptera</taxon>
        <taxon>Nematocera</taxon>
        <taxon>Culicoidea</taxon>
        <taxon>Culicidae</taxon>
        <taxon>Anophelinae</taxon>
        <taxon>Anopheles</taxon>
    </lineage>
</organism>